<dbReference type="InterPro" id="IPR000719">
    <property type="entry name" value="Prot_kinase_dom"/>
</dbReference>
<evidence type="ECO:0000313" key="2">
    <source>
        <dbReference type="EMBL" id="KAD6453789.1"/>
    </source>
</evidence>
<protein>
    <recommendedName>
        <fullName evidence="1">Protein kinase domain-containing protein</fullName>
    </recommendedName>
</protein>
<sequence length="304" mass="35128">MLCFMRGDRQQFTLEDLLTAKAEAMSQRRGLGTSYKVMMSEQLVVVVKRFKKSLIKDKYFHMHMMVLGSFSHPNLLPYVACYYSDDNDGHVLLLTDFAINGSLANHLHDKQKSDEPGLDWPTRLKIIRGVAKGLCYLYYMLPCLSLPHGHLKSSNVLIDEAFNPLLADYSFLPFIEKDQAQNLMVGYKSPEFNHHELTTKQTDVWCLGIVILEIMTGVKPNYVGYSLFGRGKKPKDMVTWVNAVRREDWSKKVFDKNMKWEKNNEIEMKNLLDIGLRCCESDIVRWSMRKAVDKILGLKESEDE</sequence>
<dbReference type="GO" id="GO:0005524">
    <property type="term" value="F:ATP binding"/>
    <property type="evidence" value="ECO:0007669"/>
    <property type="project" value="InterPro"/>
</dbReference>
<dbReference type="InterPro" id="IPR046959">
    <property type="entry name" value="PRK1-6/SRF4-like"/>
</dbReference>
<keyword evidence="3" id="KW-1185">Reference proteome</keyword>
<dbReference type="PROSITE" id="PS50011">
    <property type="entry name" value="PROTEIN_KINASE_DOM"/>
    <property type="match status" value="1"/>
</dbReference>
<gene>
    <name evidence="2" type="ORF">E3N88_08495</name>
</gene>
<dbReference type="Proteomes" id="UP000326396">
    <property type="component" value="Linkage Group LG12"/>
</dbReference>
<evidence type="ECO:0000259" key="1">
    <source>
        <dbReference type="PROSITE" id="PS50011"/>
    </source>
</evidence>
<dbReference type="OrthoDB" id="418615at2759"/>
<reference evidence="2 3" key="1">
    <citation type="submission" date="2019-05" db="EMBL/GenBank/DDBJ databases">
        <title>Mikania micrantha, genome provides insights into the molecular mechanism of rapid growth.</title>
        <authorList>
            <person name="Liu B."/>
        </authorList>
    </citation>
    <scope>NUCLEOTIDE SEQUENCE [LARGE SCALE GENOMIC DNA]</scope>
    <source>
        <strain evidence="2">NLD-2019</strain>
        <tissue evidence="2">Leaf</tissue>
    </source>
</reference>
<dbReference type="Gene3D" id="3.30.200.20">
    <property type="entry name" value="Phosphorylase Kinase, domain 1"/>
    <property type="match status" value="1"/>
</dbReference>
<dbReference type="PANTHER" id="PTHR48007">
    <property type="entry name" value="LEUCINE-RICH REPEAT RECEPTOR-LIKE PROTEIN KINASE PXC1"/>
    <property type="match status" value="1"/>
</dbReference>
<dbReference type="SUPFAM" id="SSF56112">
    <property type="entry name" value="Protein kinase-like (PK-like)"/>
    <property type="match status" value="1"/>
</dbReference>
<organism evidence="2 3">
    <name type="scientific">Mikania micrantha</name>
    <name type="common">bitter vine</name>
    <dbReference type="NCBI Taxonomy" id="192012"/>
    <lineage>
        <taxon>Eukaryota</taxon>
        <taxon>Viridiplantae</taxon>
        <taxon>Streptophyta</taxon>
        <taxon>Embryophyta</taxon>
        <taxon>Tracheophyta</taxon>
        <taxon>Spermatophyta</taxon>
        <taxon>Magnoliopsida</taxon>
        <taxon>eudicotyledons</taxon>
        <taxon>Gunneridae</taxon>
        <taxon>Pentapetalae</taxon>
        <taxon>asterids</taxon>
        <taxon>campanulids</taxon>
        <taxon>Asterales</taxon>
        <taxon>Asteraceae</taxon>
        <taxon>Asteroideae</taxon>
        <taxon>Heliantheae alliance</taxon>
        <taxon>Eupatorieae</taxon>
        <taxon>Mikania</taxon>
    </lineage>
</organism>
<dbReference type="InterPro" id="IPR001245">
    <property type="entry name" value="Ser-Thr/Tyr_kinase_cat_dom"/>
</dbReference>
<dbReference type="EMBL" id="SZYD01000004">
    <property type="protein sequence ID" value="KAD6453789.1"/>
    <property type="molecule type" value="Genomic_DNA"/>
</dbReference>
<dbReference type="Gene3D" id="1.10.510.10">
    <property type="entry name" value="Transferase(Phosphotransferase) domain 1"/>
    <property type="match status" value="1"/>
</dbReference>
<dbReference type="PANTHER" id="PTHR48007:SF67">
    <property type="entry name" value="POLLEN RECEPTOR-LIKE KINASE 1"/>
    <property type="match status" value="1"/>
</dbReference>
<dbReference type="InterPro" id="IPR011009">
    <property type="entry name" value="Kinase-like_dom_sf"/>
</dbReference>
<feature type="domain" description="Protein kinase" evidence="1">
    <location>
        <begin position="23"/>
        <end position="304"/>
    </location>
</feature>
<comment type="caution">
    <text evidence="2">The sequence shown here is derived from an EMBL/GenBank/DDBJ whole genome shotgun (WGS) entry which is preliminary data.</text>
</comment>
<dbReference type="Pfam" id="PF07714">
    <property type="entry name" value="PK_Tyr_Ser-Thr"/>
    <property type="match status" value="1"/>
</dbReference>
<name>A0A5N6PGD6_9ASTR</name>
<accession>A0A5N6PGD6</accession>
<dbReference type="AlphaFoldDB" id="A0A5N6PGD6"/>
<dbReference type="GO" id="GO:0004672">
    <property type="term" value="F:protein kinase activity"/>
    <property type="evidence" value="ECO:0007669"/>
    <property type="project" value="InterPro"/>
</dbReference>
<proteinExistence type="predicted"/>
<evidence type="ECO:0000313" key="3">
    <source>
        <dbReference type="Proteomes" id="UP000326396"/>
    </source>
</evidence>